<dbReference type="AlphaFoldDB" id="A0A8B8K3D6"/>
<name>A0A8B8K3D6_ABRPR</name>
<keyword evidence="1" id="KW-1185">Reference proteome</keyword>
<sequence>MSKEKGDECLQNDFNEETASCTCGFIGFRRNQVFDCSQSCNNREISNVNEDSEELFEINLKEPLDTISEDCESSVFSFDIHNHKDIVHVAVDHAGESSMEALLWTLKHAVTPSTTVCLIHIFPEIRLIPSPFGKIPRSHVKPEYVDFYLAQKKGQRKLLLQRFIDICIDSKVNVEVLLIEDNNVAKAIVDLVNDLSIRKLVIGITKYTLRRRNAIADKVLKNAPEICDVKIICNGKEVIDQMIGCTSSYSSDISSSRVSQEGDESHRFVPLIRFIPNPICLFRPGF</sequence>
<dbReference type="PANTHER" id="PTHR47382:SF4">
    <property type="entry name" value="AMINOACYLTRANSFERASE, E1 UBIQUITIN-ACTIVATING ENZYME-RELATED"/>
    <property type="match status" value="1"/>
</dbReference>
<dbReference type="KEGG" id="aprc:113852199"/>
<dbReference type="PANTHER" id="PTHR47382">
    <property type="entry name" value="U-BOX DOMAIN-CONTAINING PROTEIN 52-LIKE"/>
    <property type="match status" value="1"/>
</dbReference>
<dbReference type="CDD" id="cd01989">
    <property type="entry name" value="USP_STK_Ubox_N"/>
    <property type="match status" value="1"/>
</dbReference>
<accession>A0A8B8K3D6</accession>
<reference evidence="2" key="2">
    <citation type="submission" date="2025-08" db="UniProtKB">
        <authorList>
            <consortium name="RefSeq"/>
        </authorList>
    </citation>
    <scope>IDENTIFICATION</scope>
    <source>
        <tissue evidence="2">Young leaves</tissue>
    </source>
</reference>
<dbReference type="GeneID" id="113852199"/>
<dbReference type="SUPFAM" id="SSF52402">
    <property type="entry name" value="Adenine nucleotide alpha hydrolases-like"/>
    <property type="match status" value="1"/>
</dbReference>
<dbReference type="Gene3D" id="3.40.50.620">
    <property type="entry name" value="HUPs"/>
    <property type="match status" value="1"/>
</dbReference>
<dbReference type="Proteomes" id="UP000694853">
    <property type="component" value="Unplaced"/>
</dbReference>
<dbReference type="OrthoDB" id="1654852at2759"/>
<protein>
    <submittedName>
        <fullName evidence="2">U-box domain-containing protein 35-like</fullName>
    </submittedName>
</protein>
<evidence type="ECO:0000313" key="1">
    <source>
        <dbReference type="Proteomes" id="UP000694853"/>
    </source>
</evidence>
<evidence type="ECO:0000313" key="2">
    <source>
        <dbReference type="RefSeq" id="XP_027338240.1"/>
    </source>
</evidence>
<dbReference type="InterPro" id="IPR014729">
    <property type="entry name" value="Rossmann-like_a/b/a_fold"/>
</dbReference>
<dbReference type="RefSeq" id="XP_027338240.1">
    <property type="nucleotide sequence ID" value="XM_027482439.1"/>
</dbReference>
<organism evidence="1 2">
    <name type="scientific">Abrus precatorius</name>
    <name type="common">Indian licorice</name>
    <name type="synonym">Glycine abrus</name>
    <dbReference type="NCBI Taxonomy" id="3816"/>
    <lineage>
        <taxon>Eukaryota</taxon>
        <taxon>Viridiplantae</taxon>
        <taxon>Streptophyta</taxon>
        <taxon>Embryophyta</taxon>
        <taxon>Tracheophyta</taxon>
        <taxon>Spermatophyta</taxon>
        <taxon>Magnoliopsida</taxon>
        <taxon>eudicotyledons</taxon>
        <taxon>Gunneridae</taxon>
        <taxon>Pentapetalae</taxon>
        <taxon>rosids</taxon>
        <taxon>fabids</taxon>
        <taxon>Fabales</taxon>
        <taxon>Fabaceae</taxon>
        <taxon>Papilionoideae</taxon>
        <taxon>50 kb inversion clade</taxon>
        <taxon>NPAAA clade</taxon>
        <taxon>indigoferoid/millettioid clade</taxon>
        <taxon>Abreae</taxon>
        <taxon>Abrus</taxon>
    </lineage>
</organism>
<gene>
    <name evidence="2" type="primary">LOC113852199</name>
</gene>
<reference evidence="1" key="1">
    <citation type="journal article" date="2019" name="Toxins">
        <title>Detection of Abrin-Like and Prepropulchellin-Like Toxin Genes and Transcripts Using Whole Genome Sequencing and Full-Length Transcript Sequencing of Abrus precatorius.</title>
        <authorList>
            <person name="Hovde B.T."/>
            <person name="Daligault H.E."/>
            <person name="Hanschen E.R."/>
            <person name="Kunde Y.A."/>
            <person name="Johnson M.B."/>
            <person name="Starkenburg S.R."/>
            <person name="Johnson S.L."/>
        </authorList>
    </citation>
    <scope>NUCLEOTIDE SEQUENCE [LARGE SCALE GENOMIC DNA]</scope>
</reference>
<proteinExistence type="predicted"/>